<feature type="transmembrane region" description="Helical" evidence="1">
    <location>
        <begin position="12"/>
        <end position="33"/>
    </location>
</feature>
<keyword evidence="1" id="KW-0472">Membrane</keyword>
<accession>A0A1G4BGG2</accession>
<dbReference type="Proteomes" id="UP000176998">
    <property type="component" value="Unassembled WGS sequence"/>
</dbReference>
<comment type="caution">
    <text evidence="2">The sequence shown here is derived from an EMBL/GenBank/DDBJ whole genome shotgun (WGS) entry which is preliminary data.</text>
</comment>
<dbReference type="EMBL" id="MJBS01000027">
    <property type="protein sequence ID" value="OHF00438.1"/>
    <property type="molecule type" value="Genomic_DNA"/>
</dbReference>
<sequence>MDSHLKTLVNYSLIMASVFSAVIFAVSFMTAAIDMREDSLTPKPQCPTTPKLRFFFWFLLSIIQSIIMLLWMAGCVLFVPIAVVQVAIYCPVVVLGFVMRTTCGHHHAANIASYIWEAGTPFRVTPAALRKWSIGATVWLLGGFWSTQQCEDPEAQELVGEFSHSDRNMEGMIEYRQRRVSQPFRTSSDE</sequence>
<keyword evidence="1" id="KW-1133">Transmembrane helix</keyword>
<dbReference type="AlphaFoldDB" id="A0A1G4BGG2"/>
<feature type="transmembrane region" description="Helical" evidence="1">
    <location>
        <begin position="77"/>
        <end position="98"/>
    </location>
</feature>
<gene>
    <name evidence="2" type="ORF">CORC01_04188</name>
</gene>
<dbReference type="OrthoDB" id="4847787at2759"/>
<keyword evidence="1" id="KW-0812">Transmembrane</keyword>
<reference evidence="2 3" key="1">
    <citation type="submission" date="2016-09" db="EMBL/GenBank/DDBJ databases">
        <authorList>
            <person name="Capua I."/>
            <person name="De Benedictis P."/>
            <person name="Joannis T."/>
            <person name="Lombin L.H."/>
            <person name="Cattoli G."/>
        </authorList>
    </citation>
    <scope>NUCLEOTIDE SEQUENCE [LARGE SCALE GENOMIC DNA]</scope>
    <source>
        <strain evidence="2 3">IMI 309357</strain>
    </source>
</reference>
<dbReference type="RefSeq" id="XP_022477581.1">
    <property type="nucleotide sequence ID" value="XM_022615836.1"/>
</dbReference>
<evidence type="ECO:0000256" key="1">
    <source>
        <dbReference type="SAM" id="Phobius"/>
    </source>
</evidence>
<organism evidence="2 3">
    <name type="scientific">Colletotrichum orchidophilum</name>
    <dbReference type="NCBI Taxonomy" id="1209926"/>
    <lineage>
        <taxon>Eukaryota</taxon>
        <taxon>Fungi</taxon>
        <taxon>Dikarya</taxon>
        <taxon>Ascomycota</taxon>
        <taxon>Pezizomycotina</taxon>
        <taxon>Sordariomycetes</taxon>
        <taxon>Hypocreomycetidae</taxon>
        <taxon>Glomerellales</taxon>
        <taxon>Glomerellaceae</taxon>
        <taxon>Colletotrichum</taxon>
    </lineage>
</organism>
<evidence type="ECO:0000313" key="3">
    <source>
        <dbReference type="Proteomes" id="UP000176998"/>
    </source>
</evidence>
<feature type="transmembrane region" description="Helical" evidence="1">
    <location>
        <begin position="54"/>
        <end position="71"/>
    </location>
</feature>
<evidence type="ECO:0000313" key="2">
    <source>
        <dbReference type="EMBL" id="OHF00438.1"/>
    </source>
</evidence>
<name>A0A1G4BGG2_9PEZI</name>
<proteinExistence type="predicted"/>
<dbReference type="GeneID" id="34557346"/>
<protein>
    <submittedName>
        <fullName evidence="2">Uncharacterized protein</fullName>
    </submittedName>
</protein>
<keyword evidence="3" id="KW-1185">Reference proteome</keyword>